<feature type="region of interest" description="Disordered" evidence="1">
    <location>
        <begin position="60"/>
        <end position="128"/>
    </location>
</feature>
<keyword evidence="2" id="KW-0732">Signal</keyword>
<sequence length="234" mass="24790">MPPRSVAILKSCLGLAVFLMLLGAWLASTAHAQTAPAADYSGAWRLDDRNSDSADAVTSLMRDAARKEAPPSTDTPSADHPQGGHRGGGAGMGHGGMGGGGHGMRGGKGGKSASTDDSSGESFHKDYPLPPLLKTDSVLLVQQDAKAIQLRLNDGQMLDVKLDGQARQALNGNAMVSGRREGGQLQISFRFADGSQLNQRWVMSPDGKQLTVSAEWRVPDLQPVNFKRSYVVLR</sequence>
<dbReference type="Proteomes" id="UP001620408">
    <property type="component" value="Unassembled WGS sequence"/>
</dbReference>
<feature type="chain" id="PRO_5047149662" evidence="2">
    <location>
        <begin position="33"/>
        <end position="234"/>
    </location>
</feature>
<protein>
    <submittedName>
        <fullName evidence="3">Uncharacterized protein</fullName>
    </submittedName>
</protein>
<feature type="signal peptide" evidence="2">
    <location>
        <begin position="1"/>
        <end position="32"/>
    </location>
</feature>
<evidence type="ECO:0000256" key="1">
    <source>
        <dbReference type="SAM" id="MobiDB-lite"/>
    </source>
</evidence>
<accession>A0ABW8K055</accession>
<dbReference type="RefSeq" id="WP_379984940.1">
    <property type="nucleotide sequence ID" value="NZ_JADIKD010000006.1"/>
</dbReference>
<feature type="compositionally biased region" description="Gly residues" evidence="1">
    <location>
        <begin position="84"/>
        <end position="110"/>
    </location>
</feature>
<organism evidence="3 4">
    <name type="scientific">Dyella koreensis</name>
    <dbReference type="NCBI Taxonomy" id="311235"/>
    <lineage>
        <taxon>Bacteria</taxon>
        <taxon>Pseudomonadati</taxon>
        <taxon>Pseudomonadota</taxon>
        <taxon>Gammaproteobacteria</taxon>
        <taxon>Lysobacterales</taxon>
        <taxon>Rhodanobacteraceae</taxon>
        <taxon>Dyella</taxon>
    </lineage>
</organism>
<proteinExistence type="predicted"/>
<gene>
    <name evidence="3" type="ORF">ISS97_03355</name>
</gene>
<dbReference type="EMBL" id="JADIKD010000006">
    <property type="protein sequence ID" value="MFK2916289.1"/>
    <property type="molecule type" value="Genomic_DNA"/>
</dbReference>
<evidence type="ECO:0000313" key="3">
    <source>
        <dbReference type="EMBL" id="MFK2916289.1"/>
    </source>
</evidence>
<evidence type="ECO:0000256" key="2">
    <source>
        <dbReference type="SAM" id="SignalP"/>
    </source>
</evidence>
<name>A0ABW8K055_9GAMM</name>
<comment type="caution">
    <text evidence="3">The sequence shown here is derived from an EMBL/GenBank/DDBJ whole genome shotgun (WGS) entry which is preliminary data.</text>
</comment>
<keyword evidence="4" id="KW-1185">Reference proteome</keyword>
<feature type="compositionally biased region" description="Polar residues" evidence="1">
    <location>
        <begin position="112"/>
        <end position="121"/>
    </location>
</feature>
<evidence type="ECO:0000313" key="4">
    <source>
        <dbReference type="Proteomes" id="UP001620408"/>
    </source>
</evidence>
<reference evidence="3 4" key="1">
    <citation type="submission" date="2020-10" db="EMBL/GenBank/DDBJ databases">
        <title>Phylogeny of dyella-like bacteria.</title>
        <authorList>
            <person name="Fu J."/>
        </authorList>
    </citation>
    <scope>NUCLEOTIDE SEQUENCE [LARGE SCALE GENOMIC DNA]</scope>
    <source>
        <strain evidence="3 4">BB4</strain>
    </source>
</reference>